<dbReference type="KEGG" id="psty:BFS30_12210"/>
<gene>
    <name evidence="2" type="ORF">BFS30_12210</name>
</gene>
<accession>A0A1D7QH18</accession>
<evidence type="ECO:0000313" key="2">
    <source>
        <dbReference type="EMBL" id="AOM77869.1"/>
    </source>
</evidence>
<name>A0A1D7QH18_9SPHI</name>
<protein>
    <submittedName>
        <fullName evidence="2">Uncharacterized protein</fullName>
    </submittedName>
</protein>
<dbReference type="OrthoDB" id="14196at2"/>
<dbReference type="AlphaFoldDB" id="A0A1D7QH18"/>
<keyword evidence="1" id="KW-0732">Signal</keyword>
<dbReference type="EMBL" id="CP017141">
    <property type="protein sequence ID" value="AOM77869.1"/>
    <property type="molecule type" value="Genomic_DNA"/>
</dbReference>
<dbReference type="RefSeq" id="WP_069379557.1">
    <property type="nucleotide sequence ID" value="NZ_CP017141.1"/>
</dbReference>
<organism evidence="2 3">
    <name type="scientific">Pedobacter steynii</name>
    <dbReference type="NCBI Taxonomy" id="430522"/>
    <lineage>
        <taxon>Bacteria</taxon>
        <taxon>Pseudomonadati</taxon>
        <taxon>Bacteroidota</taxon>
        <taxon>Sphingobacteriia</taxon>
        <taxon>Sphingobacteriales</taxon>
        <taxon>Sphingobacteriaceae</taxon>
        <taxon>Pedobacter</taxon>
    </lineage>
</organism>
<sequence length="196" mass="23100">MRKTYCIIIFSLTFGGAFAQNVASINGKPVDSKEFMWVYKKNHSGSANATFKELEEYLDLYLNFKLKVLDAIEMGFDKDTAYLTEIKNYETALRTRKKISGTKATYSMIMNEYRDAVLMFNISELKVWDKAQNDENQLRDFYTRNRNFYKEGSFDEVKGKVITDYQEVLEKEWVNVLRTKYPVKVYKEELKKLAKL</sequence>
<keyword evidence="3" id="KW-1185">Reference proteome</keyword>
<reference evidence="2 3" key="1">
    <citation type="submission" date="2016-08" db="EMBL/GenBank/DDBJ databases">
        <authorList>
            <person name="Seilhamer J.J."/>
        </authorList>
    </citation>
    <scope>NUCLEOTIDE SEQUENCE [LARGE SCALE GENOMIC DNA]</scope>
    <source>
        <strain evidence="2 3">DX4</strain>
    </source>
</reference>
<evidence type="ECO:0000313" key="3">
    <source>
        <dbReference type="Proteomes" id="UP000094313"/>
    </source>
</evidence>
<feature type="chain" id="PRO_5009098565" evidence="1">
    <location>
        <begin position="20"/>
        <end position="196"/>
    </location>
</feature>
<feature type="signal peptide" evidence="1">
    <location>
        <begin position="1"/>
        <end position="19"/>
    </location>
</feature>
<proteinExistence type="predicted"/>
<evidence type="ECO:0000256" key="1">
    <source>
        <dbReference type="SAM" id="SignalP"/>
    </source>
</evidence>
<dbReference type="Proteomes" id="UP000094313">
    <property type="component" value="Chromosome"/>
</dbReference>